<dbReference type="HAMAP" id="MF_01470">
    <property type="entry name" value="Cas1"/>
    <property type="match status" value="1"/>
</dbReference>
<evidence type="ECO:0000256" key="8">
    <source>
        <dbReference type="ARBA" id="ARBA00023211"/>
    </source>
</evidence>
<accession>A0A5C5ZCV8</accession>
<dbReference type="Proteomes" id="UP000315010">
    <property type="component" value="Unassembled WGS sequence"/>
</dbReference>
<keyword evidence="3 10" id="KW-0255">Endonuclease</keyword>
<keyword evidence="12" id="KW-1185">Reference proteome</keyword>
<keyword evidence="7 10" id="KW-0238">DNA-binding</keyword>
<comment type="similarity">
    <text evidence="10">Belongs to the CRISPR-associated endonuclease Cas1 family.</text>
</comment>
<evidence type="ECO:0000256" key="9">
    <source>
        <dbReference type="ARBA" id="ARBA00038592"/>
    </source>
</evidence>
<dbReference type="EMBL" id="SJPJ01000001">
    <property type="protein sequence ID" value="TWT84897.1"/>
    <property type="molecule type" value="Genomic_DNA"/>
</dbReference>
<feature type="binding site" evidence="10">
    <location>
        <position position="166"/>
    </location>
    <ligand>
        <name>Mn(2+)</name>
        <dbReference type="ChEBI" id="CHEBI:29035"/>
    </ligand>
</feature>
<dbReference type="GO" id="GO:0051607">
    <property type="term" value="P:defense response to virus"/>
    <property type="evidence" value="ECO:0007669"/>
    <property type="project" value="UniProtKB-UniRule"/>
</dbReference>
<name>A0A5C5ZCV8_9BACT</name>
<dbReference type="InterPro" id="IPR019856">
    <property type="entry name" value="CRISPR-assoc_Cas1_DVULG"/>
</dbReference>
<dbReference type="Pfam" id="PF01867">
    <property type="entry name" value="Cas_Cas1"/>
    <property type="match status" value="1"/>
</dbReference>
<keyword evidence="8 10" id="KW-0464">Manganese</keyword>
<dbReference type="InterPro" id="IPR042206">
    <property type="entry name" value="CRISPR-assoc_Cas1_C"/>
</dbReference>
<dbReference type="GO" id="GO:0046872">
    <property type="term" value="F:metal ion binding"/>
    <property type="evidence" value="ECO:0007669"/>
    <property type="project" value="UniProtKB-UniRule"/>
</dbReference>
<protein>
    <recommendedName>
        <fullName evidence="10">CRISPR-associated endonuclease Cas1</fullName>
        <ecNumber evidence="10">3.1.-.-</ecNumber>
    </recommendedName>
</protein>
<feature type="binding site" evidence="10">
    <location>
        <position position="234"/>
    </location>
    <ligand>
        <name>Mn(2+)</name>
        <dbReference type="ChEBI" id="CHEBI:29035"/>
    </ligand>
</feature>
<dbReference type="GO" id="GO:0043571">
    <property type="term" value="P:maintenance of CRISPR repeat elements"/>
    <property type="evidence" value="ECO:0007669"/>
    <property type="project" value="UniProtKB-UniRule"/>
</dbReference>
<dbReference type="PANTHER" id="PTHR34353">
    <property type="entry name" value="CRISPR-ASSOCIATED ENDONUCLEASE CAS1 1"/>
    <property type="match status" value="1"/>
</dbReference>
<proteinExistence type="inferred from homology"/>
<dbReference type="GO" id="GO:0016787">
    <property type="term" value="F:hydrolase activity"/>
    <property type="evidence" value="ECO:0007669"/>
    <property type="project" value="UniProtKB-KW"/>
</dbReference>
<dbReference type="InterPro" id="IPR042211">
    <property type="entry name" value="CRISPR-assoc_Cas1_N"/>
</dbReference>
<gene>
    <name evidence="10 11" type="primary">cas1</name>
    <name evidence="11" type="ORF">CA13_63780</name>
</gene>
<evidence type="ECO:0000313" key="12">
    <source>
        <dbReference type="Proteomes" id="UP000315010"/>
    </source>
</evidence>
<comment type="function">
    <text evidence="10">CRISPR (clustered regularly interspaced short palindromic repeat), is an adaptive immune system that provides protection against mobile genetic elements (viruses, transposable elements and conjugative plasmids). CRISPR clusters contain spacers, sequences complementary to antecedent mobile elements, and target invading nucleic acids. CRISPR clusters are transcribed and processed into CRISPR RNA (crRNA). Acts as a dsDNA endonuclease. Involved in the integration of spacer DNA into the CRISPR cassette.</text>
</comment>
<dbReference type="EC" id="3.1.-.-" evidence="10"/>
<dbReference type="Gene3D" id="3.100.10.20">
    <property type="entry name" value="CRISPR-associated endonuclease Cas1, N-terminal domain"/>
    <property type="match status" value="1"/>
</dbReference>
<dbReference type="Gene3D" id="1.20.120.920">
    <property type="entry name" value="CRISPR-associated endonuclease Cas1, C-terminal domain"/>
    <property type="match status" value="1"/>
</dbReference>
<evidence type="ECO:0000256" key="10">
    <source>
        <dbReference type="HAMAP-Rule" id="MF_01470"/>
    </source>
</evidence>
<dbReference type="GO" id="GO:0004520">
    <property type="term" value="F:DNA endonuclease activity"/>
    <property type="evidence" value="ECO:0007669"/>
    <property type="project" value="InterPro"/>
</dbReference>
<dbReference type="PANTHER" id="PTHR34353:SF2">
    <property type="entry name" value="CRISPR-ASSOCIATED ENDONUCLEASE CAS1 1"/>
    <property type="match status" value="1"/>
</dbReference>
<evidence type="ECO:0000256" key="1">
    <source>
        <dbReference type="ARBA" id="ARBA00022722"/>
    </source>
</evidence>
<evidence type="ECO:0000313" key="11">
    <source>
        <dbReference type="EMBL" id="TWT84897.1"/>
    </source>
</evidence>
<dbReference type="GO" id="GO:0003677">
    <property type="term" value="F:DNA binding"/>
    <property type="evidence" value="ECO:0007669"/>
    <property type="project" value="UniProtKB-KW"/>
</dbReference>
<dbReference type="NCBIfam" id="TIGR03640">
    <property type="entry name" value="cas1_DVULG"/>
    <property type="match status" value="1"/>
</dbReference>
<evidence type="ECO:0000256" key="5">
    <source>
        <dbReference type="ARBA" id="ARBA00022842"/>
    </source>
</evidence>
<organism evidence="11 12">
    <name type="scientific">Novipirellula herctigrandis</name>
    <dbReference type="NCBI Taxonomy" id="2527986"/>
    <lineage>
        <taxon>Bacteria</taxon>
        <taxon>Pseudomonadati</taxon>
        <taxon>Planctomycetota</taxon>
        <taxon>Planctomycetia</taxon>
        <taxon>Pirellulales</taxon>
        <taxon>Pirellulaceae</taxon>
        <taxon>Novipirellula</taxon>
    </lineage>
</organism>
<dbReference type="AlphaFoldDB" id="A0A5C5ZCV8"/>
<comment type="cofactor">
    <cofactor evidence="10">
        <name>Mg(2+)</name>
        <dbReference type="ChEBI" id="CHEBI:18420"/>
    </cofactor>
    <cofactor evidence="10">
        <name>Mn(2+)</name>
        <dbReference type="ChEBI" id="CHEBI:29035"/>
    </cofactor>
</comment>
<dbReference type="InterPro" id="IPR002729">
    <property type="entry name" value="CRISPR-assoc_Cas1"/>
</dbReference>
<keyword evidence="4 10" id="KW-0378">Hydrolase</keyword>
<reference evidence="11 12" key="1">
    <citation type="submission" date="2019-02" db="EMBL/GenBank/DDBJ databases">
        <title>Deep-cultivation of Planctomycetes and their phenomic and genomic characterization uncovers novel biology.</title>
        <authorList>
            <person name="Wiegand S."/>
            <person name="Jogler M."/>
            <person name="Boedeker C."/>
            <person name="Pinto D."/>
            <person name="Vollmers J."/>
            <person name="Rivas-Marin E."/>
            <person name="Kohn T."/>
            <person name="Peeters S.H."/>
            <person name="Heuer A."/>
            <person name="Rast P."/>
            <person name="Oberbeckmann S."/>
            <person name="Bunk B."/>
            <person name="Jeske O."/>
            <person name="Meyerdierks A."/>
            <person name="Storesund J.E."/>
            <person name="Kallscheuer N."/>
            <person name="Luecker S."/>
            <person name="Lage O.M."/>
            <person name="Pohl T."/>
            <person name="Merkel B.J."/>
            <person name="Hornburger P."/>
            <person name="Mueller R.-W."/>
            <person name="Bruemmer F."/>
            <person name="Labrenz M."/>
            <person name="Spormann A.M."/>
            <person name="Op Den Camp H."/>
            <person name="Overmann J."/>
            <person name="Amann R."/>
            <person name="Jetten M.S.M."/>
            <person name="Mascher T."/>
            <person name="Medema M.H."/>
            <person name="Devos D.P."/>
            <person name="Kaster A.-K."/>
            <person name="Ovreas L."/>
            <person name="Rohde M."/>
            <person name="Galperin M.Y."/>
            <person name="Jogler C."/>
        </authorList>
    </citation>
    <scope>NUCLEOTIDE SEQUENCE [LARGE SCALE GENOMIC DNA]</scope>
    <source>
        <strain evidence="11 12">CA13</strain>
    </source>
</reference>
<evidence type="ECO:0000256" key="2">
    <source>
        <dbReference type="ARBA" id="ARBA00022723"/>
    </source>
</evidence>
<evidence type="ECO:0000256" key="6">
    <source>
        <dbReference type="ARBA" id="ARBA00023118"/>
    </source>
</evidence>
<keyword evidence="2 10" id="KW-0479">Metal-binding</keyword>
<feature type="binding site" evidence="10">
    <location>
        <position position="249"/>
    </location>
    <ligand>
        <name>Mn(2+)</name>
        <dbReference type="ChEBI" id="CHEBI:29035"/>
    </ligand>
</feature>
<evidence type="ECO:0000256" key="3">
    <source>
        <dbReference type="ARBA" id="ARBA00022759"/>
    </source>
</evidence>
<comment type="caution">
    <text evidence="11">The sequence shown here is derived from an EMBL/GenBank/DDBJ whole genome shotgun (WGS) entry which is preliminary data.</text>
</comment>
<dbReference type="OrthoDB" id="9803119at2"/>
<keyword evidence="6 10" id="KW-0051">Antiviral defense</keyword>
<evidence type="ECO:0000256" key="7">
    <source>
        <dbReference type="ARBA" id="ARBA00023125"/>
    </source>
</evidence>
<dbReference type="RefSeq" id="WP_146402811.1">
    <property type="nucleotide sequence ID" value="NZ_SJPJ01000001.1"/>
</dbReference>
<keyword evidence="1 10" id="KW-0540">Nuclease</keyword>
<evidence type="ECO:0000256" key="4">
    <source>
        <dbReference type="ARBA" id="ARBA00022801"/>
    </source>
</evidence>
<comment type="subunit">
    <text evidence="9 10">Homodimer, forms a heterotetramer with a Cas2 homodimer.</text>
</comment>
<sequence length="343" mass="38427">MKHHLNTLFIFTQGAYLRKESETVVVRIDKESKTRLPLLNIGSIACFGRVGISPQLMGFCGQKGIAITFMTEHGRFLAAVHGFTPGNVLLRREQYRRADDQDSAKLIARACIIGKLANYRTVLRRGVRDQSASDATKRLTRTANRIDMAIRTLNDSLSLDQLRGMEGEFSAEYFGVFNDLITSGKGEFVFSGRTRRPPKDKVNAMLSFLYSMLTNDLRSACEAAGLDAAVGFLHRDRPGRPSLALDLMEEFRAVLVDRLVLSLINRGQVKANGFVEEPGNGIRMNEATRKTIVAAYQKRKQETVTHPFLNEKMTLGLVPHIQGRLLARHLRGDSDAYPPFAWK</sequence>
<dbReference type="NCBIfam" id="TIGR00287">
    <property type="entry name" value="cas1"/>
    <property type="match status" value="1"/>
</dbReference>
<dbReference type="InterPro" id="IPR050646">
    <property type="entry name" value="Cas1"/>
</dbReference>
<keyword evidence="5 10" id="KW-0460">Magnesium</keyword>
<dbReference type="CDD" id="cd09721">
    <property type="entry name" value="Cas1_I-C"/>
    <property type="match status" value="1"/>
</dbReference>